<sequence length="47" mass="4483">MPSVEVLPIRIAPGERAPVGAGVATALPDGSTGGHAVLTGSGKGSED</sequence>
<evidence type="ECO:0000256" key="1">
    <source>
        <dbReference type="SAM" id="MobiDB-lite"/>
    </source>
</evidence>
<accession>W7J6Q2</accession>
<name>W7J6Q2_9PSEU</name>
<evidence type="ECO:0000313" key="3">
    <source>
        <dbReference type="Proteomes" id="UP000019277"/>
    </source>
</evidence>
<dbReference type="EMBL" id="AYXG01000103">
    <property type="protein sequence ID" value="EWC61729.1"/>
    <property type="molecule type" value="Genomic_DNA"/>
</dbReference>
<proteinExistence type="predicted"/>
<keyword evidence="3" id="KW-1185">Reference proteome</keyword>
<dbReference type="STRING" id="909613.UO65_3087"/>
<organism evidence="2 3">
    <name type="scientific">Actinokineospora spheciospongiae</name>
    <dbReference type="NCBI Taxonomy" id="909613"/>
    <lineage>
        <taxon>Bacteria</taxon>
        <taxon>Bacillati</taxon>
        <taxon>Actinomycetota</taxon>
        <taxon>Actinomycetes</taxon>
        <taxon>Pseudonocardiales</taxon>
        <taxon>Pseudonocardiaceae</taxon>
        <taxon>Actinokineospora</taxon>
    </lineage>
</organism>
<comment type="caution">
    <text evidence="2">The sequence shown here is derived from an EMBL/GenBank/DDBJ whole genome shotgun (WGS) entry which is preliminary data.</text>
</comment>
<protein>
    <submittedName>
        <fullName evidence="2">Uncharacterized protein</fullName>
    </submittedName>
</protein>
<dbReference type="AlphaFoldDB" id="W7J6Q2"/>
<dbReference type="Proteomes" id="UP000019277">
    <property type="component" value="Unassembled WGS sequence"/>
</dbReference>
<reference evidence="2 3" key="1">
    <citation type="journal article" date="2014" name="Genome Announc.">
        <title>Draft Genome Sequence of the Antitrypanosomally Active Sponge-Associated Bacterium Actinokineospora sp. Strain EG49.</title>
        <authorList>
            <person name="Harjes J."/>
            <person name="Ryu T."/>
            <person name="Abdelmohsen U.R."/>
            <person name="Moitinho-Silva L."/>
            <person name="Horn H."/>
            <person name="Ravasi T."/>
            <person name="Hentschel U."/>
        </authorList>
    </citation>
    <scope>NUCLEOTIDE SEQUENCE [LARGE SCALE GENOMIC DNA]</scope>
    <source>
        <strain evidence="2 3">EG49</strain>
    </source>
</reference>
<feature type="region of interest" description="Disordered" evidence="1">
    <location>
        <begin position="25"/>
        <end position="47"/>
    </location>
</feature>
<dbReference type="RefSeq" id="WP_161784470.1">
    <property type="nucleotide sequence ID" value="NZ_AYXG01000103.1"/>
</dbReference>
<accession>A0A8E3BG42</accession>
<evidence type="ECO:0000313" key="2">
    <source>
        <dbReference type="EMBL" id="EWC61729.1"/>
    </source>
</evidence>
<gene>
    <name evidence="2" type="ORF">UO65_3087</name>
</gene>